<evidence type="ECO:0000313" key="2">
    <source>
        <dbReference type="EMBL" id="KAK4372441.1"/>
    </source>
</evidence>
<evidence type="ECO:0000313" key="3">
    <source>
        <dbReference type="Proteomes" id="UP001291623"/>
    </source>
</evidence>
<dbReference type="Proteomes" id="UP001291623">
    <property type="component" value="Unassembled WGS sequence"/>
</dbReference>
<reference evidence="2" key="1">
    <citation type="submission" date="2023-12" db="EMBL/GenBank/DDBJ databases">
        <title>Genome assembly of Anisodus tanguticus.</title>
        <authorList>
            <person name="Wang Y.-J."/>
        </authorList>
    </citation>
    <scope>NUCLEOTIDE SEQUENCE</scope>
    <source>
        <strain evidence="2">KB-2021</strain>
        <tissue evidence="2">Leaf</tissue>
    </source>
</reference>
<feature type="region of interest" description="Disordered" evidence="1">
    <location>
        <begin position="1"/>
        <end position="34"/>
    </location>
</feature>
<keyword evidence="3" id="KW-1185">Reference proteome</keyword>
<name>A0AAE1SPN9_9SOLA</name>
<dbReference type="EMBL" id="JAVYJV010000004">
    <property type="protein sequence ID" value="KAK4372441.1"/>
    <property type="molecule type" value="Genomic_DNA"/>
</dbReference>
<proteinExistence type="predicted"/>
<comment type="caution">
    <text evidence="2">The sequence shown here is derived from an EMBL/GenBank/DDBJ whole genome shotgun (WGS) entry which is preliminary data.</text>
</comment>
<accession>A0AAE1SPN9</accession>
<feature type="compositionally biased region" description="Pro residues" evidence="1">
    <location>
        <begin position="1"/>
        <end position="19"/>
    </location>
</feature>
<protein>
    <submittedName>
        <fullName evidence="2">Uncharacterized protein</fullName>
    </submittedName>
</protein>
<organism evidence="2 3">
    <name type="scientific">Anisodus tanguticus</name>
    <dbReference type="NCBI Taxonomy" id="243964"/>
    <lineage>
        <taxon>Eukaryota</taxon>
        <taxon>Viridiplantae</taxon>
        <taxon>Streptophyta</taxon>
        <taxon>Embryophyta</taxon>
        <taxon>Tracheophyta</taxon>
        <taxon>Spermatophyta</taxon>
        <taxon>Magnoliopsida</taxon>
        <taxon>eudicotyledons</taxon>
        <taxon>Gunneridae</taxon>
        <taxon>Pentapetalae</taxon>
        <taxon>asterids</taxon>
        <taxon>lamiids</taxon>
        <taxon>Solanales</taxon>
        <taxon>Solanaceae</taxon>
        <taxon>Solanoideae</taxon>
        <taxon>Hyoscyameae</taxon>
        <taxon>Anisodus</taxon>
    </lineage>
</organism>
<gene>
    <name evidence="2" type="ORF">RND71_007825</name>
</gene>
<sequence length="410" mass="44792">MPATPLRPPSVHSPPPPSPDSTQPCSSPSPPATASGSLQQPLAVFFFFAGIIRMRLRLAANNVFRRVNKFYQPGQVNLQRYFRNLKHSSASVEALASFQFQRFKSTEGLLFKVHNDDNDSSELGSPVERAIGQLKLVTEKPDHFLKLDNGRKVSSHKSRSESKQRNNGRILTLVKPHQSEFGIGDDASGSTYTASDVASTNGRRSISVGNSLERSALLQSGVCLMGLTVGKSLESCNRAIRAGALTVGSSRLPIHPLGASTVVTIRIEDIPKDASFGEIHSICKSVGTTEGLAWVSKDGVDALFMVENDTESELILKKLNGTVVGGHCLSASLLPNHSSSASMSENEDARCKMALQINSYLTELKRQVNKKKEHMEEYQVLKVHMEDLQMLHEGIMRLEDLPSIIDTSDI</sequence>
<evidence type="ECO:0000256" key="1">
    <source>
        <dbReference type="SAM" id="MobiDB-lite"/>
    </source>
</evidence>
<dbReference type="AlphaFoldDB" id="A0AAE1SPN9"/>